<feature type="region of interest" description="Disordered" evidence="1">
    <location>
        <begin position="63"/>
        <end position="83"/>
    </location>
</feature>
<proteinExistence type="predicted"/>
<organism evidence="2">
    <name type="scientific">bioreactor metagenome</name>
    <dbReference type="NCBI Taxonomy" id="1076179"/>
    <lineage>
        <taxon>unclassified sequences</taxon>
        <taxon>metagenomes</taxon>
        <taxon>ecological metagenomes</taxon>
    </lineage>
</organism>
<name>A0A645B7A7_9ZZZZ</name>
<comment type="caution">
    <text evidence="2">The sequence shown here is derived from an EMBL/GenBank/DDBJ whole genome shotgun (WGS) entry which is preliminary data.</text>
</comment>
<gene>
    <name evidence="2" type="ORF">SDC9_108188</name>
</gene>
<reference evidence="2" key="1">
    <citation type="submission" date="2019-08" db="EMBL/GenBank/DDBJ databases">
        <authorList>
            <person name="Kucharzyk K."/>
            <person name="Murdoch R.W."/>
            <person name="Higgins S."/>
            <person name="Loffler F."/>
        </authorList>
    </citation>
    <scope>NUCLEOTIDE SEQUENCE</scope>
</reference>
<sequence length="83" mass="9608">MNVADHVDQDREQNKNFHHIIDKKLQTCPYSCLDIETGKREQKPDPVIEPAHPQNLVLQKIQHHTHTQPPFGPMEPLSSCTEF</sequence>
<evidence type="ECO:0000313" key="2">
    <source>
        <dbReference type="EMBL" id="MPM61330.1"/>
    </source>
</evidence>
<dbReference type="AlphaFoldDB" id="A0A645B7A7"/>
<evidence type="ECO:0000256" key="1">
    <source>
        <dbReference type="SAM" id="MobiDB-lite"/>
    </source>
</evidence>
<accession>A0A645B7A7</accession>
<dbReference type="EMBL" id="VSSQ01018279">
    <property type="protein sequence ID" value="MPM61330.1"/>
    <property type="molecule type" value="Genomic_DNA"/>
</dbReference>
<protein>
    <submittedName>
        <fullName evidence="2">Uncharacterized protein</fullName>
    </submittedName>
</protein>